<accession>A0ACC0DIU9</accession>
<proteinExistence type="predicted"/>
<dbReference type="EMBL" id="MU394283">
    <property type="protein sequence ID" value="KAI6092513.1"/>
    <property type="molecule type" value="Genomic_DNA"/>
</dbReference>
<protein>
    <submittedName>
        <fullName evidence="1">Alpha/beta-hydrolase</fullName>
    </submittedName>
</protein>
<evidence type="ECO:0000313" key="1">
    <source>
        <dbReference type="EMBL" id="KAI6092513.1"/>
    </source>
</evidence>
<comment type="caution">
    <text evidence="1">The sequence shown here is derived from an EMBL/GenBank/DDBJ whole genome shotgun (WGS) entry which is preliminary data.</text>
</comment>
<sequence length="257" mass="28101">MTTNVKPTILIVHGGWHVPESYEKLTTALEKAGYEVRIPRLPSSVQVRPPVSDLTTDTFLIRNYAEDLVRTGHTVIAIMHSYGGQVGTNALCGLGLSSSTGSKGGVSNLVYLSGYAVPEGRAMMDTVREFGHMDLVPFAFDFADDDTCVSSDPKKLVVGPAPGRDDAETEAYLKTFVRWNGKCMYQPIERCAWREIPVTYIYTTADATVPFDYQKSFVAGMEEAGRQVQTFEVATGHCPNFTATDDVVDIINKVVSG</sequence>
<gene>
    <name evidence="1" type="ORF">F4821DRAFT_224208</name>
</gene>
<keyword evidence="2" id="KW-1185">Reference proteome</keyword>
<dbReference type="Proteomes" id="UP001497680">
    <property type="component" value="Unassembled WGS sequence"/>
</dbReference>
<reference evidence="1 2" key="1">
    <citation type="journal article" date="2022" name="New Phytol.">
        <title>Ecological generalism drives hyperdiversity of secondary metabolite gene clusters in xylarialean endophytes.</title>
        <authorList>
            <person name="Franco M.E.E."/>
            <person name="Wisecaver J.H."/>
            <person name="Arnold A.E."/>
            <person name="Ju Y.M."/>
            <person name="Slot J.C."/>
            <person name="Ahrendt S."/>
            <person name="Moore L.P."/>
            <person name="Eastman K.E."/>
            <person name="Scott K."/>
            <person name="Konkel Z."/>
            <person name="Mondo S.J."/>
            <person name="Kuo A."/>
            <person name="Hayes R.D."/>
            <person name="Haridas S."/>
            <person name="Andreopoulos B."/>
            <person name="Riley R."/>
            <person name="LaButti K."/>
            <person name="Pangilinan J."/>
            <person name="Lipzen A."/>
            <person name="Amirebrahimi M."/>
            <person name="Yan J."/>
            <person name="Adam C."/>
            <person name="Keymanesh K."/>
            <person name="Ng V."/>
            <person name="Louie K."/>
            <person name="Northen T."/>
            <person name="Drula E."/>
            <person name="Henrissat B."/>
            <person name="Hsieh H.M."/>
            <person name="Youens-Clark K."/>
            <person name="Lutzoni F."/>
            <person name="Miadlikowska J."/>
            <person name="Eastwood D.C."/>
            <person name="Hamelin R.C."/>
            <person name="Grigoriev I.V."/>
            <person name="U'Ren J.M."/>
        </authorList>
    </citation>
    <scope>NUCLEOTIDE SEQUENCE [LARGE SCALE GENOMIC DNA]</scope>
    <source>
        <strain evidence="1 2">ER1909</strain>
    </source>
</reference>
<name>A0ACC0DIU9_9PEZI</name>
<organism evidence="1 2">
    <name type="scientific">Hypoxylon rubiginosum</name>
    <dbReference type="NCBI Taxonomy" id="110542"/>
    <lineage>
        <taxon>Eukaryota</taxon>
        <taxon>Fungi</taxon>
        <taxon>Dikarya</taxon>
        <taxon>Ascomycota</taxon>
        <taxon>Pezizomycotina</taxon>
        <taxon>Sordariomycetes</taxon>
        <taxon>Xylariomycetidae</taxon>
        <taxon>Xylariales</taxon>
        <taxon>Hypoxylaceae</taxon>
        <taxon>Hypoxylon</taxon>
    </lineage>
</organism>
<evidence type="ECO:0000313" key="2">
    <source>
        <dbReference type="Proteomes" id="UP001497680"/>
    </source>
</evidence>